<feature type="transmembrane region" description="Helical" evidence="1">
    <location>
        <begin position="21"/>
        <end position="43"/>
    </location>
</feature>
<feature type="transmembrane region" description="Helical" evidence="1">
    <location>
        <begin position="300"/>
        <end position="319"/>
    </location>
</feature>
<keyword evidence="2" id="KW-1185">Reference proteome</keyword>
<feature type="transmembrane region" description="Helical" evidence="1">
    <location>
        <begin position="268"/>
        <end position="288"/>
    </location>
</feature>
<keyword evidence="1" id="KW-0472">Membrane</keyword>
<keyword evidence="1" id="KW-1133">Transmembrane helix</keyword>
<evidence type="ECO:0000313" key="3">
    <source>
        <dbReference type="RefSeq" id="XP_027200915.1"/>
    </source>
</evidence>
<sequence>MFDRLKYYYQLKQLLDPKNRQWWLFEFIILTIETGRFLFYAILSFMDESVLRSYCPYDTTAAPLFDYFNHLNDGTSLNLNDCRITSIIMTIFFIFILHCQYVIFLIDRNSLAYRTLYDVSIRNYDYFNDSIIHEKDNNLIRTVLKILNNNNNSNDFIESISTTTSTSPKIIHNSLVKMLKKNRKSFIDKFFIYLMSNIDLYKFEKLRLKIFTYAGLEQRIAFVMTMLILDFLNVFLFILGVSTTLSFGCFKYFNFIRIHIGHDVWNNVFFMGVMANVPLNITLIYNLVFKTNSLNKEFMYLIFLIFQMYILCAIMLPIIQLCMKEFSIKWQVNEFYERLTTKGIGFGYYLGGIAIINYRNTFEVCVFLNLYN</sequence>
<dbReference type="KEGG" id="dpte:113794948"/>
<organism evidence="2 3">
    <name type="scientific">Dermatophagoides pteronyssinus</name>
    <name type="common">European house dust mite</name>
    <dbReference type="NCBI Taxonomy" id="6956"/>
    <lineage>
        <taxon>Eukaryota</taxon>
        <taxon>Metazoa</taxon>
        <taxon>Ecdysozoa</taxon>
        <taxon>Arthropoda</taxon>
        <taxon>Chelicerata</taxon>
        <taxon>Arachnida</taxon>
        <taxon>Acari</taxon>
        <taxon>Acariformes</taxon>
        <taxon>Sarcoptiformes</taxon>
        <taxon>Astigmata</taxon>
        <taxon>Psoroptidia</taxon>
        <taxon>Analgoidea</taxon>
        <taxon>Pyroglyphidae</taxon>
        <taxon>Dermatophagoidinae</taxon>
        <taxon>Dermatophagoides</taxon>
    </lineage>
</organism>
<feature type="transmembrane region" description="Helical" evidence="1">
    <location>
        <begin position="84"/>
        <end position="106"/>
    </location>
</feature>
<gene>
    <name evidence="3" type="primary">LOC113794948</name>
</gene>
<dbReference type="InParanoid" id="A0A6P6Y6J8"/>
<evidence type="ECO:0000313" key="2">
    <source>
        <dbReference type="Proteomes" id="UP000515146"/>
    </source>
</evidence>
<dbReference type="AlphaFoldDB" id="A0A6P6Y6J8"/>
<proteinExistence type="predicted"/>
<name>A0A6P6Y6J8_DERPT</name>
<dbReference type="Proteomes" id="UP000515146">
    <property type="component" value="Unplaced"/>
</dbReference>
<dbReference type="RefSeq" id="XP_027200915.1">
    <property type="nucleotide sequence ID" value="XM_027345114.1"/>
</dbReference>
<protein>
    <submittedName>
        <fullName evidence="3">Uncharacterized protein LOC113794948</fullName>
    </submittedName>
</protein>
<reference evidence="3" key="1">
    <citation type="submission" date="2025-08" db="UniProtKB">
        <authorList>
            <consortium name="RefSeq"/>
        </authorList>
    </citation>
    <scope>IDENTIFICATION</scope>
    <source>
        <strain evidence="3">Airmid</strain>
    </source>
</reference>
<evidence type="ECO:0000256" key="1">
    <source>
        <dbReference type="SAM" id="Phobius"/>
    </source>
</evidence>
<accession>A0A6P6Y6J8</accession>
<keyword evidence="1" id="KW-0812">Transmembrane</keyword>